<keyword evidence="3" id="KW-0677">Repeat</keyword>
<dbReference type="SUPFAM" id="SSF50978">
    <property type="entry name" value="WD40 repeat-like"/>
    <property type="match status" value="1"/>
</dbReference>
<dbReference type="EMBL" id="ACGJ01002453">
    <property type="protein sequence ID" value="EES99842.1"/>
    <property type="molecule type" value="Genomic_DNA"/>
</dbReference>
<dbReference type="GO" id="GO:0005930">
    <property type="term" value="C:axoneme"/>
    <property type="evidence" value="ECO:0007669"/>
    <property type="project" value="TreeGrafter"/>
</dbReference>
<reference evidence="8 9" key="1">
    <citation type="journal article" date="2009" name="PLoS Pathog.">
        <title>Draft genome sequencing of giardia intestinalis assemblage B isolate GS: is human giardiasis caused by two different species?</title>
        <authorList>
            <person name="Franzen O."/>
            <person name="Jerlstrom-Hultqvist J."/>
            <person name="Castro E."/>
            <person name="Sherwood E."/>
            <person name="Ankarklev J."/>
            <person name="Reiner D.S."/>
            <person name="Palm D."/>
            <person name="Andersson J.O."/>
            <person name="Andersson B."/>
            <person name="Svard S.G."/>
        </authorList>
    </citation>
    <scope>NUCLEOTIDE SEQUENCE [LARGE SCALE GENOMIC DNA]</scope>
    <source>
        <strain evidence="9">ATCC 50581 / GS clone H7</strain>
    </source>
</reference>
<evidence type="ECO:0000256" key="3">
    <source>
        <dbReference type="ARBA" id="ARBA00022737"/>
    </source>
</evidence>
<dbReference type="VEuPathDB" id="GiardiaDB:GL50581_2933"/>
<dbReference type="InterPro" id="IPR011990">
    <property type="entry name" value="TPR-like_helical_dom_sf"/>
</dbReference>
<dbReference type="GO" id="GO:0042073">
    <property type="term" value="P:intraciliary transport"/>
    <property type="evidence" value="ECO:0007669"/>
    <property type="project" value="TreeGrafter"/>
</dbReference>
<dbReference type="InterPro" id="IPR036322">
    <property type="entry name" value="WD40_repeat_dom_sf"/>
</dbReference>
<dbReference type="PANTHER" id="PTHR15722:SF2">
    <property type="entry name" value="INTRAFLAGELLAR TRANSPORT PROTEIN 172 HOMOLOG"/>
    <property type="match status" value="1"/>
</dbReference>
<gene>
    <name evidence="8" type="ORF">GL50581_2933</name>
</gene>
<keyword evidence="2" id="KW-0853">WD repeat</keyword>
<dbReference type="Gene3D" id="2.130.10.10">
    <property type="entry name" value="YVTN repeat-like/Quinoprotein amine dehydrogenase"/>
    <property type="match status" value="1"/>
</dbReference>
<evidence type="ECO:0000256" key="1">
    <source>
        <dbReference type="ARBA" id="ARBA00004138"/>
    </source>
</evidence>
<comment type="caution">
    <text evidence="8">The sequence shown here is derived from an EMBL/GenBank/DDBJ whole genome shotgun (WGS) entry which is preliminary data.</text>
</comment>
<dbReference type="Gene3D" id="1.25.40.10">
    <property type="entry name" value="Tetratricopeptide repeat domain"/>
    <property type="match status" value="2"/>
</dbReference>
<comment type="similarity">
    <text evidence="7">Belongs to the IFT172 family.</text>
</comment>
<name>C6LVX6_GIAIB</name>
<dbReference type="Proteomes" id="UP000002488">
    <property type="component" value="Unassembled WGS sequence"/>
</dbReference>
<dbReference type="GO" id="GO:0030992">
    <property type="term" value="C:intraciliary transport particle B"/>
    <property type="evidence" value="ECO:0007669"/>
    <property type="project" value="TreeGrafter"/>
</dbReference>
<dbReference type="OMA" id="ICPESMI"/>
<evidence type="ECO:0000256" key="6">
    <source>
        <dbReference type="ARBA" id="ARBA00023273"/>
    </source>
</evidence>
<evidence type="ECO:0000313" key="8">
    <source>
        <dbReference type="EMBL" id="EES99842.1"/>
    </source>
</evidence>
<accession>C6LVX6</accession>
<evidence type="ECO:0000256" key="4">
    <source>
        <dbReference type="ARBA" id="ARBA00022803"/>
    </source>
</evidence>
<dbReference type="PANTHER" id="PTHR15722">
    <property type="entry name" value="IFT140/172-RELATED"/>
    <property type="match status" value="1"/>
</dbReference>
<protein>
    <submittedName>
        <fullName evidence="8">IFT complex B</fullName>
    </submittedName>
</protein>
<keyword evidence="5" id="KW-0969">Cilium</keyword>
<keyword evidence="6" id="KW-0966">Cell projection</keyword>
<comment type="subcellular location">
    <subcellularLocation>
        <location evidence="1">Cell projection</location>
        <location evidence="1">Cilium</location>
    </subcellularLocation>
</comment>
<dbReference type="InterPro" id="IPR015943">
    <property type="entry name" value="WD40/YVTN_repeat-like_dom_sf"/>
</dbReference>
<evidence type="ECO:0000313" key="9">
    <source>
        <dbReference type="Proteomes" id="UP000002488"/>
    </source>
</evidence>
<organism evidence="8 9">
    <name type="scientific">Giardia intestinalis (strain ATCC 50581 / GS clone H7)</name>
    <name type="common">Giardia lamblia</name>
    <dbReference type="NCBI Taxonomy" id="598745"/>
    <lineage>
        <taxon>Eukaryota</taxon>
        <taxon>Metamonada</taxon>
        <taxon>Diplomonadida</taxon>
        <taxon>Hexamitidae</taxon>
        <taxon>Giardiinae</taxon>
        <taxon>Giardia</taxon>
    </lineage>
</organism>
<proteinExistence type="inferred from homology"/>
<keyword evidence="4" id="KW-0802">TPR repeat</keyword>
<sequence>MILSYSRNLYPQSAGEKIVMGIDWSPNSQKLGVLTADHSLYLFNDQGERQDKIGLRSTEVKSNNKDFIPLCGAFSPCSTLFVVGQSDKVAYIFRLGQSWSDKKSIVARIPMDDAVTAVSWPLSEATSELSPIIFGTSSGNIYLYSFHSKSIQAFISSACFNSLASSKTVAADNQATPLSPMSSPIIKILPIPSMPQCFVAVAESGLAVYVDIKTQQLRVAARHSKGVTTACMIAQKTSHGRHYLVLADTTCKVTVYGVETSAALCVCNIKTPPGTPFTASTASPSGGGCIVANANGLHFLTLVNSQPVTVSYEPLSSAVTVYQDSGKGFLPQITSIAWRPDVSVLTVGTSLGSVDNFTPTIGSYRYCGAEVVNSAPNRATIKIPHFNSSKRFAAGSIDLHASMSSELRTIKAFPKQDFSSFVQNPSSYKSANIYLLGIGDSSIVIYSLNDDTINELRYNASLTDKFFFDVGACRTMVISNTLGEFTVCYLTTQSDPGCTFYRVDIYATMRGCVAPHASVISCYPIYEDATGGLNRISKIRTVCLGEERTDILVADLMPPDMCDDFSDPIVVLFRTKTSRAIDWIFFGPSGNVVLLRDISGGISILNVTDYSVTQLSTSVGNGIVQWADPFDVIVGQESPDAPLYVWYNPTDIEDAPEMLQSPVPVDNESWSFSYVKSNPNNFSKITAGHVKNISVQAIMTTQSGRQTSVPLDTNLLLFNLLLDKHDILGACQLLSALQDNNARVTNRNLWQRLCSVALDSFNFIVASRCYAALGDLPLSITAREIHERIQNAKDGEAGMTHDRMNLYCQAQIALLNSDLDKYDGLMMSCGRVDEVLALYRELNLYSRAEKICPESMINTLRTEAVQWLINSGQMTTAGMLLAQRGDVRGALDLLIQDKSYLSAFELAKRAMISSTDPSLSQIVELLVGKLEDSRHYNQAAVLCTLGTGRNYDRALALFRKSHAFDEALELARQHLPHECLPIEKEWAEWLFQTGQYDKAAQHYIECMNQEMAVESAFRANNFKLAESLLMDIPSADGNASLCFRLAEMKYISGDIAGAATWLLKADQPLLGLSAFTCAGKFDEAIQFIRSHLPRQSYRELLVHEAKRIIALGSATSTTPAQNKTKTLIGAGAFVGSSSESSEKQSVQSLLSRMESLSHIRGVYSAIELLKAAGLYEDVADILQGSSMWDELYSFSKEHAASFSNYPDILRMVADAKRMKGDKKSCAVILEELCMELYGLSSLSSGPGGASSTATDGYTRLRTQASHLIQARRDVLLEASSMYCDLFMYLEAIRLCKRCGDIDALTDVCLLWINSNANRSLLIQQLKQLNIIEPTLTKAADRGMWDVCTELSEYCPDPEAVRSDLFWRRGRKLEIEGRLKEAEEFYVKAGKHQEIVGMYLDSGKFEEAQRAAMEMTSNFERERAMRSIRECKARVLASEGKWREAEVEFIDLGLVEDIISIYRSNQMWQDALRVAKEHGDSTLVENLSESYVKHDKLRSGLGASAGVFDSVAKPDLADGMDSNVRAKQQGNGAQTAKSILETASSDGLRKMLMSAARSGSDVLFEVVLHRCAELASMVLNDDIQESNITEDIAIISSSVQNFEEIGSPHERVMSLAVAYLSKGVPLSVTTGTESKGNISLIISDVCNREQLLLVCKGVLSLAFVESEYVNRITKQETHGDGLFCRLRSILLSYRSMLLNTVRGAKAAETDKINFIPGDQELSRCFEATHLTIQLAKLFIGAKTISSMRDIVLVSSSLVRYCDLLPVDRCFAVAGESCKQFVEIANGNSNAKVIEARTQYLNQCCVFLNKLIDLHEELSNHSKNLDRIDISDLTGSGIPWTAQIPVNLYLSKSRVDEIRSFILELTMDENTATTQELPREPCPFGCGKSIWIGACSCINCRQISPICAVTGCHVINPNTHLLPSSRACQICGCYARPAPWNSLIAKSKNCPVCEEVGFPIGK</sequence>
<evidence type="ECO:0000256" key="5">
    <source>
        <dbReference type="ARBA" id="ARBA00023069"/>
    </source>
</evidence>
<dbReference type="OrthoDB" id="2186662at2759"/>
<dbReference type="GO" id="GO:0036064">
    <property type="term" value="C:ciliary basal body"/>
    <property type="evidence" value="ECO:0007669"/>
    <property type="project" value="TreeGrafter"/>
</dbReference>
<evidence type="ECO:0000256" key="7">
    <source>
        <dbReference type="ARBA" id="ARBA00038130"/>
    </source>
</evidence>
<evidence type="ECO:0000256" key="2">
    <source>
        <dbReference type="ARBA" id="ARBA00022574"/>
    </source>
</evidence>